<dbReference type="EC" id="5.4.2.3" evidence="8"/>
<evidence type="ECO:0000256" key="7">
    <source>
        <dbReference type="ARBA" id="ARBA00012664"/>
    </source>
</evidence>
<sequence length="718" mass="76801">MSFDANKIKQLSAKHPKSPVTYTYGTAGFRTKADVLDSVLFRVGLLAVLRSQSHNGRTIGVMVTASHNAAEDNGVKLVEPLGEMLKQSWEAYATSLANAETEDALLKALENIVQKEGINMSAPANVVIARDTRPSGENLVAALKDGVAALGGNLTDFGIQTTPQLHYVTRCINTKGTPEAYGEPTNEGYYAKLAEAFKRLVGGKQKLAQFHVDAANGVGAIAIRGLLNAIGGDLTATIVNDNINDAAKLNHDAGADFVKVQQREPVGLKLIPGENYASLDGDADRIVFYYADEAGKFRLLDGDKIATLAAGFIMDQVKAGQVTINGAPVKVGLVQTAYANGSSTAYVKEVLKVPVEFTETGVKHLHHKAEEFDVGVYFEANGHGTVLFSKAAIQAFHTTHGQKEEQQRALRILRALSDVINQAVGDALSDLLLVVAVLVNQGRTFAEWDSAYTDLPSRLEKVKVKRRADFVPTDADRRLVKPEGFQQKIEAVVAKFNKGRAFVRPSGTEDVVRVYAEADSRENADLLAKTLCDLVAKDYGEGAASGSSSGVQHFEKGLVPLDAGALNGSGLRVLIVHTRWNLPIVEALLEGARSTLTSLNVSASDITIKSVPGSYELPFAAQSLIRQSSPKYDAVICIGVLIKGSTMHFEYIADATSQGIMRVGLDEGVPVVFGVLTCLTEDQALERAALGKGADKGHNHGVDWGQAAVEMALLNKGK</sequence>
<dbReference type="CDD" id="cd03086">
    <property type="entry name" value="PGM3"/>
    <property type="match status" value="1"/>
</dbReference>
<dbReference type="HAMAP" id="MF_00178">
    <property type="entry name" value="Lumazine_synth"/>
    <property type="match status" value="1"/>
</dbReference>
<accession>A0AAD5XAC7</accession>
<comment type="catalytic activity">
    <reaction evidence="1">
        <text>N-acetyl-alpha-D-glucosamine 1-phosphate = N-acetyl-D-glucosamine 6-phosphate</text>
        <dbReference type="Rhea" id="RHEA:23804"/>
        <dbReference type="ChEBI" id="CHEBI:57513"/>
        <dbReference type="ChEBI" id="CHEBI:57776"/>
        <dbReference type="EC" id="5.4.2.3"/>
    </reaction>
</comment>
<dbReference type="InterPro" id="IPR049023">
    <property type="entry name" value="AMG1_II"/>
</dbReference>
<evidence type="ECO:0000256" key="13">
    <source>
        <dbReference type="ARBA" id="ARBA00022842"/>
    </source>
</evidence>
<dbReference type="PANTHER" id="PTHR45955">
    <property type="entry name" value="PHOSPHOACETYLGLUCOSAMINE MUTASE"/>
    <property type="match status" value="1"/>
</dbReference>
<dbReference type="FunFam" id="3.40.120.10:FF:000023">
    <property type="entry name" value="Phosphoacetylglucosamine mutase"/>
    <property type="match status" value="1"/>
</dbReference>
<dbReference type="SUPFAM" id="SSF53738">
    <property type="entry name" value="Phosphoglucomutase, first 3 domains"/>
    <property type="match status" value="3"/>
</dbReference>
<dbReference type="Pfam" id="PF00885">
    <property type="entry name" value="DMRL_synthase"/>
    <property type="match status" value="1"/>
</dbReference>
<keyword evidence="15" id="KW-0119">Carbohydrate metabolism</keyword>
<evidence type="ECO:0000259" key="19">
    <source>
        <dbReference type="Pfam" id="PF00408"/>
    </source>
</evidence>
<feature type="domain" description="Phosphoacetylglucosamine mutase AMG1" evidence="21">
    <location>
        <begin position="301"/>
        <end position="441"/>
    </location>
</feature>
<comment type="cofactor">
    <cofactor evidence="2">
        <name>Mg(2+)</name>
        <dbReference type="ChEBI" id="CHEBI:18420"/>
    </cofactor>
</comment>
<evidence type="ECO:0000259" key="21">
    <source>
        <dbReference type="Pfam" id="PF21404"/>
    </source>
</evidence>
<evidence type="ECO:0000313" key="24">
    <source>
        <dbReference type="Proteomes" id="UP001212841"/>
    </source>
</evidence>
<keyword evidence="12" id="KW-0479">Metal-binding</keyword>
<evidence type="ECO:0000256" key="17">
    <source>
        <dbReference type="ARBA" id="ARBA00032065"/>
    </source>
</evidence>
<dbReference type="Gene3D" id="3.40.120.10">
    <property type="entry name" value="Alpha-D-Glucose-1,6-Bisphosphate, subunit A, domain 3"/>
    <property type="match status" value="2"/>
</dbReference>
<reference evidence="23" key="1">
    <citation type="submission" date="2020-05" db="EMBL/GenBank/DDBJ databases">
        <title>Phylogenomic resolution of chytrid fungi.</title>
        <authorList>
            <person name="Stajich J.E."/>
            <person name="Amses K."/>
            <person name="Simmons R."/>
            <person name="Seto K."/>
            <person name="Myers J."/>
            <person name="Bonds A."/>
            <person name="Quandt C.A."/>
            <person name="Barry K."/>
            <person name="Liu P."/>
            <person name="Grigoriev I."/>
            <person name="Longcore J.E."/>
            <person name="James T.Y."/>
        </authorList>
    </citation>
    <scope>NUCLEOTIDE SEQUENCE</scope>
    <source>
        <strain evidence="23">JEL0318</strain>
    </source>
</reference>
<evidence type="ECO:0000256" key="8">
    <source>
        <dbReference type="ARBA" id="ARBA00012731"/>
    </source>
</evidence>
<feature type="domain" description="Alpha-D-phosphohexomutase alpha/beta/alpha" evidence="20">
    <location>
        <begin position="58"/>
        <end position="98"/>
    </location>
</feature>
<dbReference type="Pfam" id="PF02878">
    <property type="entry name" value="PGM_PMM_I"/>
    <property type="match status" value="2"/>
</dbReference>
<feature type="domain" description="Phosphoacetylglucosamine mutase AMG1" evidence="22">
    <location>
        <begin position="185"/>
        <end position="287"/>
    </location>
</feature>
<evidence type="ECO:0000313" key="23">
    <source>
        <dbReference type="EMBL" id="KAJ3057348.1"/>
    </source>
</evidence>
<dbReference type="EC" id="2.5.1.78" evidence="7"/>
<dbReference type="InterPro" id="IPR002180">
    <property type="entry name" value="LS/RS"/>
</dbReference>
<organism evidence="23 24">
    <name type="scientific">Rhizophlyctis rosea</name>
    <dbReference type="NCBI Taxonomy" id="64517"/>
    <lineage>
        <taxon>Eukaryota</taxon>
        <taxon>Fungi</taxon>
        <taxon>Fungi incertae sedis</taxon>
        <taxon>Chytridiomycota</taxon>
        <taxon>Chytridiomycota incertae sedis</taxon>
        <taxon>Chytridiomycetes</taxon>
        <taxon>Rhizophlyctidales</taxon>
        <taxon>Rhizophlyctidaceae</taxon>
        <taxon>Rhizophlyctis</taxon>
    </lineage>
</organism>
<evidence type="ECO:0000256" key="16">
    <source>
        <dbReference type="ARBA" id="ARBA00031926"/>
    </source>
</evidence>
<keyword evidence="10" id="KW-0686">Riboflavin biosynthesis</keyword>
<evidence type="ECO:0000256" key="10">
    <source>
        <dbReference type="ARBA" id="ARBA00022619"/>
    </source>
</evidence>
<dbReference type="GO" id="GO:0004610">
    <property type="term" value="F:phosphoacetylglucosamine mutase activity"/>
    <property type="evidence" value="ECO:0007669"/>
    <property type="project" value="UniProtKB-EC"/>
</dbReference>
<proteinExistence type="inferred from homology"/>
<dbReference type="InterPro" id="IPR005844">
    <property type="entry name" value="A-D-PHexomutase_a/b/a-I"/>
</dbReference>
<dbReference type="InterPro" id="IPR034964">
    <property type="entry name" value="LS"/>
</dbReference>
<dbReference type="GO" id="GO:0005975">
    <property type="term" value="P:carbohydrate metabolic process"/>
    <property type="evidence" value="ECO:0007669"/>
    <property type="project" value="InterPro"/>
</dbReference>
<dbReference type="InterPro" id="IPR049022">
    <property type="entry name" value="AMG1_III"/>
</dbReference>
<dbReference type="SUPFAM" id="SSF52121">
    <property type="entry name" value="Lumazine synthase"/>
    <property type="match status" value="1"/>
</dbReference>
<dbReference type="GO" id="GO:0009349">
    <property type="term" value="C:riboflavin synthase complex"/>
    <property type="evidence" value="ECO:0007669"/>
    <property type="project" value="InterPro"/>
</dbReference>
<dbReference type="NCBIfam" id="TIGR00114">
    <property type="entry name" value="lumazine-synth"/>
    <property type="match status" value="1"/>
</dbReference>
<dbReference type="InterPro" id="IPR005843">
    <property type="entry name" value="A-D-PHexomutase_C"/>
</dbReference>
<protein>
    <recommendedName>
        <fullName evidence="17">Acetylglucosamine phosphomutase</fullName>
        <ecNumber evidence="7">2.5.1.78</ecNumber>
        <ecNumber evidence="8">5.4.2.3</ecNumber>
    </recommendedName>
    <alternativeName>
        <fullName evidence="16">N-acetylglucosamine-phosphate mutase</fullName>
    </alternativeName>
</protein>
<evidence type="ECO:0000256" key="1">
    <source>
        <dbReference type="ARBA" id="ARBA00000558"/>
    </source>
</evidence>
<evidence type="ECO:0000256" key="6">
    <source>
        <dbReference type="ARBA" id="ARBA00010231"/>
    </source>
</evidence>
<dbReference type="CDD" id="cd09209">
    <property type="entry name" value="Lumazine_synthase-I"/>
    <property type="match status" value="1"/>
</dbReference>
<dbReference type="SUPFAM" id="SSF55957">
    <property type="entry name" value="Phosphoglucomutase, C-terminal domain"/>
    <property type="match status" value="1"/>
</dbReference>
<keyword evidence="24" id="KW-1185">Reference proteome</keyword>
<evidence type="ECO:0000259" key="22">
    <source>
        <dbReference type="Pfam" id="PF21405"/>
    </source>
</evidence>
<evidence type="ECO:0000256" key="18">
    <source>
        <dbReference type="ARBA" id="ARBA00048785"/>
    </source>
</evidence>
<feature type="domain" description="Alpha-D-phosphohexomutase alpha/beta/alpha" evidence="20">
    <location>
        <begin position="107"/>
        <end position="176"/>
    </location>
</feature>
<evidence type="ECO:0000256" key="15">
    <source>
        <dbReference type="ARBA" id="ARBA00023277"/>
    </source>
</evidence>
<name>A0AAD5XAC7_9FUNG</name>
<comment type="similarity">
    <text evidence="6">Belongs to the phosphohexose mutase family.</text>
</comment>
<comment type="pathway">
    <text evidence="3">Nucleotide-sugar biosynthesis; UDP-N-acetyl-alpha-D-glucosamine biosynthesis; N-acetyl-alpha-D-glucosamine 1-phosphate from alpha-D-glucosamine 6-phosphate (route I): step 2/2.</text>
</comment>
<dbReference type="Pfam" id="PF21404">
    <property type="entry name" value="AMG1_III"/>
    <property type="match status" value="1"/>
</dbReference>
<dbReference type="Pfam" id="PF00408">
    <property type="entry name" value="PGM_PMM_IV"/>
    <property type="match status" value="1"/>
</dbReference>
<comment type="catalytic activity">
    <reaction evidence="18">
        <text>(2S)-2-hydroxy-3-oxobutyl phosphate + 5-amino-6-(D-ribitylamino)uracil = 6,7-dimethyl-8-(1-D-ribityl)lumazine + phosphate + 2 H2O + H(+)</text>
        <dbReference type="Rhea" id="RHEA:26152"/>
        <dbReference type="ChEBI" id="CHEBI:15377"/>
        <dbReference type="ChEBI" id="CHEBI:15378"/>
        <dbReference type="ChEBI" id="CHEBI:15934"/>
        <dbReference type="ChEBI" id="CHEBI:43474"/>
        <dbReference type="ChEBI" id="CHEBI:58201"/>
        <dbReference type="ChEBI" id="CHEBI:58830"/>
        <dbReference type="EC" id="2.5.1.78"/>
    </reaction>
</comment>
<comment type="similarity">
    <text evidence="5">Belongs to the DMRL synthase family.</text>
</comment>
<keyword evidence="9" id="KW-0597">Phosphoprotein</keyword>
<dbReference type="Proteomes" id="UP001212841">
    <property type="component" value="Unassembled WGS sequence"/>
</dbReference>
<keyword evidence="14" id="KW-0413">Isomerase</keyword>
<evidence type="ECO:0000256" key="5">
    <source>
        <dbReference type="ARBA" id="ARBA00007424"/>
    </source>
</evidence>
<gene>
    <name evidence="23" type="primary">PCM1</name>
    <name evidence="23" type="ORF">HK097_008442</name>
</gene>
<feature type="domain" description="Alpha-D-phosphohexomutase C-terminal" evidence="19">
    <location>
        <begin position="461"/>
        <end position="532"/>
    </location>
</feature>
<evidence type="ECO:0000256" key="14">
    <source>
        <dbReference type="ARBA" id="ARBA00023235"/>
    </source>
</evidence>
<dbReference type="GO" id="GO:0046872">
    <property type="term" value="F:metal ion binding"/>
    <property type="evidence" value="ECO:0007669"/>
    <property type="project" value="UniProtKB-KW"/>
</dbReference>
<dbReference type="FunFam" id="3.30.310.50:FF:000003">
    <property type="entry name" value="Phosphoacetylglucosamine mutase"/>
    <property type="match status" value="1"/>
</dbReference>
<dbReference type="InterPro" id="IPR036900">
    <property type="entry name" value="A-D-PHexomutase_C_sf"/>
</dbReference>
<dbReference type="EMBL" id="JADGJD010000005">
    <property type="protein sequence ID" value="KAJ3057348.1"/>
    <property type="molecule type" value="Genomic_DNA"/>
</dbReference>
<evidence type="ECO:0000256" key="9">
    <source>
        <dbReference type="ARBA" id="ARBA00022553"/>
    </source>
</evidence>
<dbReference type="InterPro" id="IPR016657">
    <property type="entry name" value="PAGM"/>
</dbReference>
<evidence type="ECO:0000256" key="4">
    <source>
        <dbReference type="ARBA" id="ARBA00004917"/>
    </source>
</evidence>
<evidence type="ECO:0000256" key="3">
    <source>
        <dbReference type="ARBA" id="ARBA00004865"/>
    </source>
</evidence>
<dbReference type="Gene3D" id="3.30.310.50">
    <property type="entry name" value="Alpha-D-phosphohexomutase, C-terminal domain"/>
    <property type="match status" value="1"/>
</dbReference>
<evidence type="ECO:0000256" key="12">
    <source>
        <dbReference type="ARBA" id="ARBA00022723"/>
    </source>
</evidence>
<dbReference type="PANTHER" id="PTHR45955:SF1">
    <property type="entry name" value="PHOSPHOACETYLGLUCOSAMINE MUTASE"/>
    <property type="match status" value="1"/>
</dbReference>
<comment type="caution">
    <text evidence="23">The sequence shown here is derived from an EMBL/GenBank/DDBJ whole genome shotgun (WGS) entry which is preliminary data.</text>
</comment>
<evidence type="ECO:0000256" key="11">
    <source>
        <dbReference type="ARBA" id="ARBA00022679"/>
    </source>
</evidence>
<keyword evidence="13" id="KW-0460">Magnesium</keyword>
<dbReference type="AlphaFoldDB" id="A0AAD5XAC7"/>
<evidence type="ECO:0000256" key="2">
    <source>
        <dbReference type="ARBA" id="ARBA00001946"/>
    </source>
</evidence>
<dbReference type="GO" id="GO:0006048">
    <property type="term" value="P:UDP-N-acetylglucosamine biosynthetic process"/>
    <property type="evidence" value="ECO:0007669"/>
    <property type="project" value="TreeGrafter"/>
</dbReference>
<dbReference type="InterPro" id="IPR016055">
    <property type="entry name" value="A-D-PHexomutase_a/b/a-I/II/III"/>
</dbReference>
<dbReference type="GO" id="GO:0000906">
    <property type="term" value="F:6,7-dimethyl-8-ribityllumazine synthase activity"/>
    <property type="evidence" value="ECO:0007669"/>
    <property type="project" value="UniProtKB-EC"/>
</dbReference>
<dbReference type="InterPro" id="IPR036467">
    <property type="entry name" value="LS/RS_sf"/>
</dbReference>
<dbReference type="FunFam" id="3.40.120.10:FF:000038">
    <property type="entry name" value="Phosphoacetylglucosamine mutase"/>
    <property type="match status" value="1"/>
</dbReference>
<dbReference type="Pfam" id="PF21405">
    <property type="entry name" value="AMG1_II"/>
    <property type="match status" value="1"/>
</dbReference>
<dbReference type="GO" id="GO:0009231">
    <property type="term" value="P:riboflavin biosynthetic process"/>
    <property type="evidence" value="ECO:0007669"/>
    <property type="project" value="UniProtKB-KW"/>
</dbReference>
<keyword evidence="11" id="KW-0808">Transferase</keyword>
<evidence type="ECO:0000259" key="20">
    <source>
        <dbReference type="Pfam" id="PF02878"/>
    </source>
</evidence>
<dbReference type="Gene3D" id="3.40.50.960">
    <property type="entry name" value="Lumazine/riboflavin synthase"/>
    <property type="match status" value="2"/>
</dbReference>
<comment type="pathway">
    <text evidence="4">Cofactor biosynthesis; riboflavin biosynthesis; riboflavin from 2-hydroxy-3-oxobutyl phosphate and 5-amino-6-(D-ribitylamino)uracil: step 1/2.</text>
</comment>